<keyword evidence="4" id="KW-1185">Reference proteome</keyword>
<sequence length="299" mass="32791">MFQPEDDEAASHHVLQSEPDKETSQDKANVAASQELFIHKANKSAPLHLSRSKNHPKHSIMRPTSVFLGLLLVLPPVFCGDSNNATTITTPRANTTNIPESASPTITPSTSVSFTTTASHKRTAHTTFSSTHKPLPTTVQSGGSTTITPSTRSHSQTSNTVCLILFFCFLIVLLAFAYKWYTDHGRPSFPETRRLLAESLRNTWAVAVALLRPSPKKDENGEDMEAGIAEAGEEKKQGDDNEDDDSSDDYSSLGGGGMMEKPIKDEEEDRKSNQQEDSMSSVELKEETTEPEKDDLTLL</sequence>
<feature type="region of interest" description="Disordered" evidence="1">
    <location>
        <begin position="128"/>
        <end position="153"/>
    </location>
</feature>
<keyword evidence="2" id="KW-0472">Membrane</keyword>
<comment type="caution">
    <text evidence="3">The sequence shown here is derived from an EMBL/GenBank/DDBJ whole genome shotgun (WGS) entry which is preliminary data.</text>
</comment>
<feature type="transmembrane region" description="Helical" evidence="2">
    <location>
        <begin position="161"/>
        <end position="181"/>
    </location>
</feature>
<dbReference type="EMBL" id="JABFDY010000028">
    <property type="protein sequence ID" value="KAF7687052.1"/>
    <property type="molecule type" value="Genomic_DNA"/>
</dbReference>
<name>A0A8T0A5G9_SILME</name>
<organism evidence="3 4">
    <name type="scientific">Silurus meridionalis</name>
    <name type="common">Southern catfish</name>
    <name type="synonym">Silurus soldatovi meridionalis</name>
    <dbReference type="NCBI Taxonomy" id="175797"/>
    <lineage>
        <taxon>Eukaryota</taxon>
        <taxon>Metazoa</taxon>
        <taxon>Chordata</taxon>
        <taxon>Craniata</taxon>
        <taxon>Vertebrata</taxon>
        <taxon>Euteleostomi</taxon>
        <taxon>Actinopterygii</taxon>
        <taxon>Neopterygii</taxon>
        <taxon>Teleostei</taxon>
        <taxon>Ostariophysi</taxon>
        <taxon>Siluriformes</taxon>
        <taxon>Siluridae</taxon>
        <taxon>Silurus</taxon>
    </lineage>
</organism>
<gene>
    <name evidence="3" type="ORF">HF521_015445</name>
</gene>
<evidence type="ECO:0000313" key="4">
    <source>
        <dbReference type="Proteomes" id="UP000606274"/>
    </source>
</evidence>
<feature type="compositionally biased region" description="Polar residues" evidence="1">
    <location>
        <begin position="100"/>
        <end position="112"/>
    </location>
</feature>
<feature type="region of interest" description="Disordered" evidence="1">
    <location>
        <begin position="90"/>
        <end position="112"/>
    </location>
</feature>
<keyword evidence="2" id="KW-1133">Transmembrane helix</keyword>
<dbReference type="Proteomes" id="UP000606274">
    <property type="component" value="Unassembled WGS sequence"/>
</dbReference>
<proteinExistence type="predicted"/>
<evidence type="ECO:0000256" key="2">
    <source>
        <dbReference type="SAM" id="Phobius"/>
    </source>
</evidence>
<accession>A0A8T0A5G9</accession>
<protein>
    <submittedName>
        <fullName evidence="3">Uncharacterized protein</fullName>
    </submittedName>
</protein>
<keyword evidence="2" id="KW-0812">Transmembrane</keyword>
<evidence type="ECO:0000313" key="3">
    <source>
        <dbReference type="EMBL" id="KAF7687052.1"/>
    </source>
</evidence>
<evidence type="ECO:0000256" key="1">
    <source>
        <dbReference type="SAM" id="MobiDB-lite"/>
    </source>
</evidence>
<feature type="compositionally biased region" description="Low complexity" evidence="1">
    <location>
        <begin position="90"/>
        <end position="99"/>
    </location>
</feature>
<feature type="region of interest" description="Disordered" evidence="1">
    <location>
        <begin position="1"/>
        <end position="28"/>
    </location>
</feature>
<reference evidence="3" key="1">
    <citation type="submission" date="2020-08" db="EMBL/GenBank/DDBJ databases">
        <title>Chromosome-level assembly of Southern catfish (Silurus meridionalis) provides insights into visual adaptation to the nocturnal and benthic lifestyles.</title>
        <authorList>
            <person name="Zhang Y."/>
            <person name="Wang D."/>
            <person name="Peng Z."/>
        </authorList>
    </citation>
    <scope>NUCLEOTIDE SEQUENCE</scope>
    <source>
        <strain evidence="3">SWU-2019-XX</strain>
        <tissue evidence="3">Muscle</tissue>
    </source>
</reference>
<feature type="compositionally biased region" description="Basic and acidic residues" evidence="1">
    <location>
        <begin position="261"/>
        <end position="274"/>
    </location>
</feature>
<feature type="compositionally biased region" description="Basic and acidic residues" evidence="1">
    <location>
        <begin position="283"/>
        <end position="299"/>
    </location>
</feature>
<dbReference type="AlphaFoldDB" id="A0A8T0A5G9"/>
<feature type="region of interest" description="Disordered" evidence="1">
    <location>
        <begin position="229"/>
        <end position="299"/>
    </location>
</feature>